<dbReference type="AlphaFoldDB" id="A0A2P2PCW3"/>
<organism evidence="1">
    <name type="scientific">Rhizophora mucronata</name>
    <name type="common">Asiatic mangrove</name>
    <dbReference type="NCBI Taxonomy" id="61149"/>
    <lineage>
        <taxon>Eukaryota</taxon>
        <taxon>Viridiplantae</taxon>
        <taxon>Streptophyta</taxon>
        <taxon>Embryophyta</taxon>
        <taxon>Tracheophyta</taxon>
        <taxon>Spermatophyta</taxon>
        <taxon>Magnoliopsida</taxon>
        <taxon>eudicotyledons</taxon>
        <taxon>Gunneridae</taxon>
        <taxon>Pentapetalae</taxon>
        <taxon>rosids</taxon>
        <taxon>fabids</taxon>
        <taxon>Malpighiales</taxon>
        <taxon>Rhizophoraceae</taxon>
        <taxon>Rhizophora</taxon>
    </lineage>
</organism>
<proteinExistence type="predicted"/>
<evidence type="ECO:0000313" key="1">
    <source>
        <dbReference type="EMBL" id="MBX52576.1"/>
    </source>
</evidence>
<dbReference type="EMBL" id="GGEC01072092">
    <property type="protein sequence ID" value="MBX52576.1"/>
    <property type="molecule type" value="Transcribed_RNA"/>
</dbReference>
<sequence>MLSMVLDMQSHLPFLRFWYPSMTMEVAGRLNSILTVLLSVG</sequence>
<reference evidence="1" key="1">
    <citation type="submission" date="2018-02" db="EMBL/GenBank/DDBJ databases">
        <title>Rhizophora mucronata_Transcriptome.</title>
        <authorList>
            <person name="Meera S.P."/>
            <person name="Sreeshan A."/>
            <person name="Augustine A."/>
        </authorList>
    </citation>
    <scope>NUCLEOTIDE SEQUENCE</scope>
    <source>
        <tissue evidence="1">Leaf</tissue>
    </source>
</reference>
<name>A0A2P2PCW3_RHIMU</name>
<accession>A0A2P2PCW3</accession>
<protein>
    <submittedName>
        <fullName evidence="1">Uncharacterized protein</fullName>
    </submittedName>
</protein>